<dbReference type="EMBL" id="JADBEC010000002">
    <property type="protein sequence ID" value="MBE1507191.1"/>
    <property type="molecule type" value="Genomic_DNA"/>
</dbReference>
<comment type="caution">
    <text evidence="1">The sequence shown here is derived from an EMBL/GenBank/DDBJ whole genome shotgun (WGS) entry which is preliminary data.</text>
</comment>
<dbReference type="InterPro" id="IPR021327">
    <property type="entry name" value="DUF2934"/>
</dbReference>
<protein>
    <recommendedName>
        <fullName evidence="3">DUF2934 domain-containing protein</fullName>
    </recommendedName>
</protein>
<evidence type="ECO:0000313" key="1">
    <source>
        <dbReference type="EMBL" id="MBE1507191.1"/>
    </source>
</evidence>
<organism evidence="1 2">
    <name type="scientific">Rhizobium viscosum</name>
    <name type="common">Arthrobacter viscosus</name>
    <dbReference type="NCBI Taxonomy" id="1673"/>
    <lineage>
        <taxon>Bacteria</taxon>
        <taxon>Pseudomonadati</taxon>
        <taxon>Pseudomonadota</taxon>
        <taxon>Alphaproteobacteria</taxon>
        <taxon>Hyphomicrobiales</taxon>
        <taxon>Rhizobiaceae</taxon>
        <taxon>Rhizobium/Agrobacterium group</taxon>
        <taxon>Rhizobium</taxon>
    </lineage>
</organism>
<evidence type="ECO:0008006" key="3">
    <source>
        <dbReference type="Google" id="ProtNLM"/>
    </source>
</evidence>
<sequence length="75" mass="8712">MAKDKEEAIRQRAYEIWEQEGRPEGAALRHWLQASDEFSEDEEHETMQELIDEDDRDDAALLQGAGESGDIHTRR</sequence>
<accession>A0ABR9IVH6</accession>
<reference evidence="1 2" key="1">
    <citation type="submission" date="2020-10" db="EMBL/GenBank/DDBJ databases">
        <title>Sequencing the genomes of 1000 actinobacteria strains.</title>
        <authorList>
            <person name="Klenk H.-P."/>
        </authorList>
    </citation>
    <scope>NUCLEOTIDE SEQUENCE [LARGE SCALE GENOMIC DNA]</scope>
    <source>
        <strain evidence="1 2">DSM 7307</strain>
    </source>
</reference>
<gene>
    <name evidence="1" type="ORF">H4W29_004436</name>
</gene>
<evidence type="ECO:0000313" key="2">
    <source>
        <dbReference type="Proteomes" id="UP000620262"/>
    </source>
</evidence>
<dbReference type="Proteomes" id="UP000620262">
    <property type="component" value="Unassembled WGS sequence"/>
</dbReference>
<name>A0ABR9IVH6_RHIVS</name>
<proteinExistence type="predicted"/>
<dbReference type="Pfam" id="PF11154">
    <property type="entry name" value="DUF2934"/>
    <property type="match status" value="1"/>
</dbReference>
<keyword evidence="2" id="KW-1185">Reference proteome</keyword>